<dbReference type="Proteomes" id="UP000002208">
    <property type="component" value="Plasmid 3"/>
</dbReference>
<reference evidence="1 2" key="1">
    <citation type="journal article" date="2009" name="PLoS Genet.">
        <title>Alliance of proteomics and genomics to unravel the specificities of Sahara bacterium Deinococcus deserti.</title>
        <authorList>
            <person name="de Groot A."/>
            <person name="Dulermo R."/>
            <person name="Ortet P."/>
            <person name="Blanchard L."/>
            <person name="Guerin P."/>
            <person name="Fernandez B."/>
            <person name="Vacherie B."/>
            <person name="Dossat C."/>
            <person name="Jolivet E."/>
            <person name="Siguier P."/>
            <person name="Chandler M."/>
            <person name="Barakat M."/>
            <person name="Dedieu A."/>
            <person name="Barbe V."/>
            <person name="Heulin T."/>
            <person name="Sommer S."/>
            <person name="Achouak W."/>
            <person name="Armengaud J."/>
        </authorList>
    </citation>
    <scope>NUCLEOTIDE SEQUENCE [LARGE SCALE GENOMIC DNA]</scope>
    <source>
        <strain evidence="2">DSM 17065 / CIP 109153 / LMG 22923 / VCD115</strain>
        <plasmid evidence="2">pDeide3</plasmid>
    </source>
</reference>
<sequence>MTLLSSPTEPCVPTTVYHADHGRLCVCPTTGGLYVTIQPYGAPAQSITIDREQVLELIHQLQREYPTES</sequence>
<dbReference type="HOGENOM" id="CLU_2768965_0_0_0"/>
<geneLocation type="plasmid" evidence="2">
    <name>pDeide3</name>
</geneLocation>
<keyword evidence="2" id="KW-1185">Reference proteome</keyword>
<proteinExistence type="predicted"/>
<organism evidence="1 2">
    <name type="scientific">Deinococcus deserti (strain DSM 17065 / CIP 109153 / LMG 22923 / VCD115)</name>
    <dbReference type="NCBI Taxonomy" id="546414"/>
    <lineage>
        <taxon>Bacteria</taxon>
        <taxon>Thermotogati</taxon>
        <taxon>Deinococcota</taxon>
        <taxon>Deinococci</taxon>
        <taxon>Deinococcales</taxon>
        <taxon>Deinococcaceae</taxon>
        <taxon>Deinococcus</taxon>
    </lineage>
</organism>
<dbReference type="AlphaFoldDB" id="X5GYB3"/>
<dbReference type="KEGG" id="ddr:Deide_3p02038"/>
<dbReference type="EMBL" id="CP001117">
    <property type="protein sequence ID" value="AHX26579.1"/>
    <property type="molecule type" value="Genomic_DNA"/>
</dbReference>
<evidence type="ECO:0000313" key="1">
    <source>
        <dbReference type="EMBL" id="AHX26579.1"/>
    </source>
</evidence>
<name>X5GYB3_DEIDV</name>
<keyword evidence="1" id="KW-0614">Plasmid</keyword>
<accession>X5GYB3</accession>
<protein>
    <submittedName>
        <fullName evidence="1">Uncharacterized protein</fullName>
    </submittedName>
</protein>
<gene>
    <name evidence="1" type="ordered locus">Deide_3p02038</name>
</gene>
<evidence type="ECO:0000313" key="2">
    <source>
        <dbReference type="Proteomes" id="UP000002208"/>
    </source>
</evidence>